<dbReference type="CDD" id="cd09854">
    <property type="entry name" value="PIN_VapC-like"/>
    <property type="match status" value="1"/>
</dbReference>
<evidence type="ECO:0000259" key="1">
    <source>
        <dbReference type="Pfam" id="PF01850"/>
    </source>
</evidence>
<dbReference type="SUPFAM" id="SSF88723">
    <property type="entry name" value="PIN domain-like"/>
    <property type="match status" value="1"/>
</dbReference>
<sequence>MILLDTSVWIDHIRRREEQAEVLLKRRQVLVHPFVTGELALGPMPRYDLFIQSLSELPQATVALDSEVLFFIKRHSLMGSGIGYVDAHLLTSVQLQPGGRLWTRNKRLAKVAMALGVGYEA</sequence>
<keyword evidence="3" id="KW-1185">Reference proteome</keyword>
<evidence type="ECO:0000313" key="3">
    <source>
        <dbReference type="Proteomes" id="UP001589692"/>
    </source>
</evidence>
<dbReference type="Gene3D" id="3.40.50.1010">
    <property type="entry name" value="5'-nuclease"/>
    <property type="match status" value="1"/>
</dbReference>
<protein>
    <submittedName>
        <fullName evidence="2">Type II toxin-antitoxin system VapC family toxin</fullName>
    </submittedName>
</protein>
<comment type="caution">
    <text evidence="2">The sequence shown here is derived from an EMBL/GenBank/DDBJ whole genome shotgun (WGS) entry which is preliminary data.</text>
</comment>
<dbReference type="InterPro" id="IPR002716">
    <property type="entry name" value="PIN_dom"/>
</dbReference>
<dbReference type="EMBL" id="JBHMAA010000024">
    <property type="protein sequence ID" value="MFB9951301.1"/>
    <property type="molecule type" value="Genomic_DNA"/>
</dbReference>
<dbReference type="Proteomes" id="UP001589692">
    <property type="component" value="Unassembled WGS sequence"/>
</dbReference>
<accession>A0ABV6AL00</accession>
<feature type="domain" description="PIN" evidence="1">
    <location>
        <begin position="2"/>
        <end position="112"/>
    </location>
</feature>
<evidence type="ECO:0000313" key="2">
    <source>
        <dbReference type="EMBL" id="MFB9951301.1"/>
    </source>
</evidence>
<name>A0ABV6AL00_9HYPH</name>
<reference evidence="2 3" key="1">
    <citation type="submission" date="2024-09" db="EMBL/GenBank/DDBJ databases">
        <authorList>
            <person name="Sun Q."/>
            <person name="Mori K."/>
        </authorList>
    </citation>
    <scope>NUCLEOTIDE SEQUENCE [LARGE SCALE GENOMIC DNA]</scope>
    <source>
        <strain evidence="2 3">TBRC 4938</strain>
    </source>
</reference>
<gene>
    <name evidence="2" type="ORF">ACFFP0_20835</name>
</gene>
<proteinExistence type="predicted"/>
<dbReference type="RefSeq" id="WP_377264114.1">
    <property type="nucleotide sequence ID" value="NZ_JBHMAA010000024.1"/>
</dbReference>
<dbReference type="Pfam" id="PF01850">
    <property type="entry name" value="PIN"/>
    <property type="match status" value="1"/>
</dbReference>
<organism evidence="2 3">
    <name type="scientific">Rhizobium puerariae</name>
    <dbReference type="NCBI Taxonomy" id="1585791"/>
    <lineage>
        <taxon>Bacteria</taxon>
        <taxon>Pseudomonadati</taxon>
        <taxon>Pseudomonadota</taxon>
        <taxon>Alphaproteobacteria</taxon>
        <taxon>Hyphomicrobiales</taxon>
        <taxon>Rhizobiaceae</taxon>
        <taxon>Rhizobium/Agrobacterium group</taxon>
        <taxon>Rhizobium</taxon>
    </lineage>
</organism>
<dbReference type="InterPro" id="IPR029060">
    <property type="entry name" value="PIN-like_dom_sf"/>
</dbReference>